<reference evidence="3" key="1">
    <citation type="submission" date="2010-08" db="EMBL/GenBank/DDBJ databases">
        <authorList>
            <consortium name="Caenorhabditis japonica Sequencing Consortium"/>
            <person name="Wilson R.K."/>
        </authorList>
    </citation>
    <scope>NUCLEOTIDE SEQUENCE [LARGE SCALE GENOMIC DNA]</scope>
    <source>
        <strain evidence="3">DF5081</strain>
    </source>
</reference>
<organism evidence="2 3">
    <name type="scientific">Caenorhabditis japonica</name>
    <dbReference type="NCBI Taxonomy" id="281687"/>
    <lineage>
        <taxon>Eukaryota</taxon>
        <taxon>Metazoa</taxon>
        <taxon>Ecdysozoa</taxon>
        <taxon>Nematoda</taxon>
        <taxon>Chromadorea</taxon>
        <taxon>Rhabditida</taxon>
        <taxon>Rhabditina</taxon>
        <taxon>Rhabditomorpha</taxon>
        <taxon>Rhabditoidea</taxon>
        <taxon>Rhabditidae</taxon>
        <taxon>Peloderinae</taxon>
        <taxon>Caenorhabditis</taxon>
    </lineage>
</organism>
<keyword evidence="1" id="KW-0256">Endoplasmic reticulum</keyword>
<dbReference type="InterPro" id="IPR007657">
    <property type="entry name" value="Glycosyltransferase_61"/>
</dbReference>
<keyword evidence="3" id="KW-1185">Reference proteome</keyword>
<dbReference type="GO" id="GO:0005788">
    <property type="term" value="C:endoplasmic reticulum lumen"/>
    <property type="evidence" value="ECO:0007669"/>
    <property type="project" value="TreeGrafter"/>
</dbReference>
<dbReference type="GO" id="GO:0097363">
    <property type="term" value="F:protein O-acetylglucosaminyltransferase activity"/>
    <property type="evidence" value="ECO:0007669"/>
    <property type="project" value="TreeGrafter"/>
</dbReference>
<dbReference type="AlphaFoldDB" id="A0A8R1HWG7"/>
<evidence type="ECO:0000313" key="2">
    <source>
        <dbReference type="EnsemblMetazoa" id="CJA13847a.1"/>
    </source>
</evidence>
<dbReference type="PANTHER" id="PTHR20961:SF148">
    <property type="entry name" value="EGF DOMAIN-SPECIFIC O-LINKED N-ACETYLGLUCOSAMINE TRANSFERASE"/>
    <property type="match status" value="1"/>
</dbReference>
<evidence type="ECO:0000313" key="3">
    <source>
        <dbReference type="Proteomes" id="UP000005237"/>
    </source>
</evidence>
<dbReference type="PANTHER" id="PTHR20961">
    <property type="entry name" value="GLYCOSYLTRANSFERASE"/>
    <property type="match status" value="1"/>
</dbReference>
<dbReference type="Proteomes" id="UP000005237">
    <property type="component" value="Unassembled WGS sequence"/>
</dbReference>
<reference evidence="2" key="2">
    <citation type="submission" date="2022-06" db="UniProtKB">
        <authorList>
            <consortium name="EnsemblMetazoa"/>
        </authorList>
    </citation>
    <scope>IDENTIFICATION</scope>
    <source>
        <strain evidence="2">DF5081</strain>
    </source>
</reference>
<sequence length="294" mass="34332">MRFVAQTMKTRRNFCARTTSLIVSERIFSLTFPILNIKSSKRYRQDVIVKRGQVGGKCAKFDRAILENNSKIKGYLMSWADELQHFESNSNFQMNENHCEIIFEKPTIVMKLDAAINLYHHFCDFINLYASLHINQTFNQDVDIIWWDTHPGGFVDNLYGVTWKAFSKHQPYELKDLDQKRVCFKNLMLPLLARQREGLFYNSPLVQGCSGTTLFKSFSQFILHRLGIKPPKAELEKVRIVILSRSTAYRRMTNVKEIFFFIADEKSRPEKESGALYERSSRCDETGDLKLNEL</sequence>
<proteinExistence type="predicted"/>
<dbReference type="EnsemblMetazoa" id="CJA13847a.1">
    <property type="protein sequence ID" value="CJA13847a.1"/>
    <property type="gene ID" value="WBGene00133051"/>
</dbReference>
<protein>
    <submittedName>
        <fullName evidence="2">Uncharacterized protein</fullName>
    </submittedName>
</protein>
<name>A0A8R1HWG7_CAEJA</name>
<evidence type="ECO:0000256" key="1">
    <source>
        <dbReference type="ARBA" id="ARBA00022824"/>
    </source>
</evidence>
<accession>A0A8R1HWG7</accession>